<evidence type="ECO:0000259" key="1">
    <source>
        <dbReference type="Pfam" id="PF09836"/>
    </source>
</evidence>
<organism evidence="2 3">
    <name type="scientific">Silvimonas iriomotensis</name>
    <dbReference type="NCBI Taxonomy" id="449662"/>
    <lineage>
        <taxon>Bacteria</taxon>
        <taxon>Pseudomonadati</taxon>
        <taxon>Pseudomonadota</taxon>
        <taxon>Betaproteobacteria</taxon>
        <taxon>Neisseriales</taxon>
        <taxon>Chitinibacteraceae</taxon>
        <taxon>Silvimonas</taxon>
    </lineage>
</organism>
<proteinExistence type="predicted"/>
<protein>
    <recommendedName>
        <fullName evidence="1">Putative DNA-binding domain-containing protein</fullName>
    </recommendedName>
</protein>
<dbReference type="InterPro" id="IPR044922">
    <property type="entry name" value="DUF2063_N_sf"/>
</dbReference>
<accession>A0ABQ2P7W7</accession>
<dbReference type="Gene3D" id="1.10.150.690">
    <property type="entry name" value="DUF2063"/>
    <property type="match status" value="1"/>
</dbReference>
<comment type="caution">
    <text evidence="2">The sequence shown here is derived from an EMBL/GenBank/DDBJ whole genome shotgun (WGS) entry which is preliminary data.</text>
</comment>
<evidence type="ECO:0000313" key="3">
    <source>
        <dbReference type="Proteomes" id="UP000637267"/>
    </source>
</evidence>
<sequence length="245" mass="25844">MSYADAIARFAAALTDGADAAVPVTAATRGNLGYYRGNVQANRSSALQSAFATVHALVGEAYFAALAQAYQRAEPSTSGNLHDDGAHFARFIATFQPAQSLPFLADVARLDWAMHRAHFAADLPAADLAPLQNLAADQFGLVAFALHPAVDVVRSAHWPVHAIYAMHHGGPAASLDTGGEAVLVMRDAIEGIDHASAEFTLALQQQHNINNACEAAWQIAPDFDPGPVLGTLFGRGLITALHLPF</sequence>
<dbReference type="RefSeq" id="WP_188703562.1">
    <property type="nucleotide sequence ID" value="NZ_BMLX01000002.1"/>
</dbReference>
<dbReference type="Proteomes" id="UP000637267">
    <property type="component" value="Unassembled WGS sequence"/>
</dbReference>
<dbReference type="Pfam" id="PF09836">
    <property type="entry name" value="DUF2063"/>
    <property type="match status" value="1"/>
</dbReference>
<name>A0ABQ2P7W7_9NEIS</name>
<feature type="domain" description="Putative DNA-binding" evidence="1">
    <location>
        <begin position="9"/>
        <end position="92"/>
    </location>
</feature>
<gene>
    <name evidence="2" type="ORF">GCM10010970_13850</name>
</gene>
<dbReference type="EMBL" id="BMLX01000002">
    <property type="protein sequence ID" value="GGP20161.1"/>
    <property type="molecule type" value="Genomic_DNA"/>
</dbReference>
<evidence type="ECO:0000313" key="2">
    <source>
        <dbReference type="EMBL" id="GGP20161.1"/>
    </source>
</evidence>
<dbReference type="InterPro" id="IPR018640">
    <property type="entry name" value="DUF2063"/>
</dbReference>
<reference evidence="3" key="1">
    <citation type="journal article" date="2019" name="Int. J. Syst. Evol. Microbiol.">
        <title>The Global Catalogue of Microorganisms (GCM) 10K type strain sequencing project: providing services to taxonomists for standard genome sequencing and annotation.</title>
        <authorList>
            <consortium name="The Broad Institute Genomics Platform"/>
            <consortium name="The Broad Institute Genome Sequencing Center for Infectious Disease"/>
            <person name="Wu L."/>
            <person name="Ma J."/>
        </authorList>
    </citation>
    <scope>NUCLEOTIDE SEQUENCE [LARGE SCALE GENOMIC DNA]</scope>
    <source>
        <strain evidence="3">CGMCC 1.8859</strain>
    </source>
</reference>
<keyword evidence="3" id="KW-1185">Reference proteome</keyword>